<dbReference type="SUPFAM" id="SSF48726">
    <property type="entry name" value="Immunoglobulin"/>
    <property type="match status" value="1"/>
</dbReference>
<gene>
    <name evidence="9" type="ORF">DNTS_021607</name>
</gene>
<dbReference type="AlphaFoldDB" id="A0A553QXN0"/>
<dbReference type="GO" id="GO:0043184">
    <property type="term" value="F:vascular endothelial growth factor receptor 2 binding"/>
    <property type="evidence" value="ECO:0007669"/>
    <property type="project" value="TreeGrafter"/>
</dbReference>
<keyword evidence="3" id="KW-0677">Repeat</keyword>
<keyword evidence="10" id="KW-1185">Reference proteome</keyword>
<evidence type="ECO:0000259" key="8">
    <source>
        <dbReference type="SMART" id="SM00294"/>
    </source>
</evidence>
<reference evidence="9 10" key="1">
    <citation type="journal article" date="2019" name="Sci. Data">
        <title>Hybrid genome assembly and annotation of Danionella translucida.</title>
        <authorList>
            <person name="Kadobianskyi M."/>
            <person name="Schulze L."/>
            <person name="Schuelke M."/>
            <person name="Judkewitz B."/>
        </authorList>
    </citation>
    <scope>NUCLEOTIDE SEQUENCE [LARGE SCALE GENOMIC DNA]</scope>
    <source>
        <strain evidence="9 10">Bolton</strain>
    </source>
</reference>
<dbReference type="GO" id="GO:0044291">
    <property type="term" value="C:cell-cell contact zone"/>
    <property type="evidence" value="ECO:0007669"/>
    <property type="project" value="TreeGrafter"/>
</dbReference>
<evidence type="ECO:0000256" key="2">
    <source>
        <dbReference type="ARBA" id="ARBA00022692"/>
    </source>
</evidence>
<evidence type="ECO:0000256" key="1">
    <source>
        <dbReference type="ARBA" id="ARBA00004479"/>
    </source>
</evidence>
<dbReference type="InterPro" id="IPR036179">
    <property type="entry name" value="Ig-like_dom_sf"/>
</dbReference>
<evidence type="ECO:0000256" key="4">
    <source>
        <dbReference type="ARBA" id="ARBA00022989"/>
    </source>
</evidence>
<dbReference type="EMBL" id="SRMA01025430">
    <property type="protein sequence ID" value="TRY94719.1"/>
    <property type="molecule type" value="Genomic_DNA"/>
</dbReference>
<comment type="subcellular location">
    <subcellularLocation>
        <location evidence="1">Membrane</location>
        <topology evidence="1">Single-pass type I membrane protein</topology>
    </subcellularLocation>
</comment>
<dbReference type="PANTHER" id="PTHR45889:SF3">
    <property type="entry name" value="CELL ADHESION MOLECULE 4"/>
    <property type="match status" value="1"/>
</dbReference>
<feature type="transmembrane region" description="Helical" evidence="7">
    <location>
        <begin position="94"/>
        <end position="118"/>
    </location>
</feature>
<proteinExistence type="predicted"/>
<dbReference type="GO" id="GO:0016020">
    <property type="term" value="C:membrane"/>
    <property type="evidence" value="ECO:0007669"/>
    <property type="project" value="UniProtKB-SubCell"/>
</dbReference>
<keyword evidence="2 7" id="KW-0812">Transmembrane</keyword>
<dbReference type="GO" id="GO:0035020">
    <property type="term" value="P:regulation of Rac protein signal transduction"/>
    <property type="evidence" value="ECO:0007669"/>
    <property type="project" value="TreeGrafter"/>
</dbReference>
<keyword evidence="5 7" id="KW-0472">Membrane</keyword>
<dbReference type="OrthoDB" id="10028801at2759"/>
<keyword evidence="4 7" id="KW-1133">Transmembrane helix</keyword>
<evidence type="ECO:0000256" key="7">
    <source>
        <dbReference type="SAM" id="Phobius"/>
    </source>
</evidence>
<evidence type="ECO:0000256" key="3">
    <source>
        <dbReference type="ARBA" id="ARBA00022737"/>
    </source>
</evidence>
<evidence type="ECO:0000313" key="10">
    <source>
        <dbReference type="Proteomes" id="UP000316079"/>
    </source>
</evidence>
<dbReference type="Gene3D" id="2.60.40.10">
    <property type="entry name" value="Immunoglobulins"/>
    <property type="match status" value="1"/>
</dbReference>
<keyword evidence="6" id="KW-0393">Immunoglobulin domain</keyword>
<sequence length="159" mass="17696">MRRPRDIQWSRVNDSLPERAEKTGNILHMSRLSQSHNGTYLCQAHNNYGRAADHYTLLVYVSLLPSSHHSKLPPSEEYPKDPGAVVETHSAVPYAVIGGILALLVFTVICVLIVTIWCSVRQKGSYLTHEASGLDEHGEVQEAFLNGNEASQGKKEYLL</sequence>
<feature type="domain" description="Neurexin/syndecan/glycophorin C" evidence="8">
    <location>
        <begin position="115"/>
        <end position="133"/>
    </location>
</feature>
<evidence type="ECO:0000256" key="5">
    <source>
        <dbReference type="ARBA" id="ARBA00023136"/>
    </source>
</evidence>
<accession>A0A553QXN0</accession>
<evidence type="ECO:0000313" key="9">
    <source>
        <dbReference type="EMBL" id="TRY94719.1"/>
    </source>
</evidence>
<evidence type="ECO:0000256" key="6">
    <source>
        <dbReference type="ARBA" id="ARBA00023319"/>
    </source>
</evidence>
<dbReference type="Proteomes" id="UP000316079">
    <property type="component" value="Unassembled WGS sequence"/>
</dbReference>
<dbReference type="PANTHER" id="PTHR45889">
    <property type="entry name" value="IG-LIKE DOMAIN-CONTAINING PROTEIN"/>
    <property type="match status" value="1"/>
</dbReference>
<protein>
    <recommendedName>
        <fullName evidence="8">Neurexin/syndecan/glycophorin C domain-containing protein</fullName>
    </recommendedName>
</protein>
<comment type="caution">
    <text evidence="9">The sequence shown here is derived from an EMBL/GenBank/DDBJ whole genome shotgun (WGS) entry which is preliminary data.</text>
</comment>
<dbReference type="GO" id="GO:0007156">
    <property type="term" value="P:homophilic cell adhesion via plasma membrane adhesion molecules"/>
    <property type="evidence" value="ECO:0007669"/>
    <property type="project" value="TreeGrafter"/>
</dbReference>
<organism evidence="9 10">
    <name type="scientific">Danionella cerebrum</name>
    <dbReference type="NCBI Taxonomy" id="2873325"/>
    <lineage>
        <taxon>Eukaryota</taxon>
        <taxon>Metazoa</taxon>
        <taxon>Chordata</taxon>
        <taxon>Craniata</taxon>
        <taxon>Vertebrata</taxon>
        <taxon>Euteleostomi</taxon>
        <taxon>Actinopterygii</taxon>
        <taxon>Neopterygii</taxon>
        <taxon>Teleostei</taxon>
        <taxon>Ostariophysi</taxon>
        <taxon>Cypriniformes</taxon>
        <taxon>Danionidae</taxon>
        <taxon>Danioninae</taxon>
        <taxon>Danionella</taxon>
    </lineage>
</organism>
<dbReference type="SMART" id="SM00294">
    <property type="entry name" value="4.1m"/>
    <property type="match status" value="1"/>
</dbReference>
<name>A0A553QXN0_9TELE</name>
<dbReference type="InterPro" id="IPR003585">
    <property type="entry name" value="Neurexin-like"/>
</dbReference>
<dbReference type="InterPro" id="IPR013783">
    <property type="entry name" value="Ig-like_fold"/>
</dbReference>
<dbReference type="GO" id="GO:0061041">
    <property type="term" value="P:regulation of wound healing"/>
    <property type="evidence" value="ECO:0007669"/>
    <property type="project" value="TreeGrafter"/>
</dbReference>